<dbReference type="PANTHER" id="PTHR30126:SF22">
    <property type="entry name" value="HTH-TYPE TRANSCRIPTIONAL REGULATOR YHAJ-RELATED"/>
    <property type="match status" value="1"/>
</dbReference>
<dbReference type="EMBL" id="FIZY01000012">
    <property type="protein sequence ID" value="CZF80921.1"/>
    <property type="molecule type" value="Genomic_DNA"/>
</dbReference>
<evidence type="ECO:0000256" key="2">
    <source>
        <dbReference type="ARBA" id="ARBA00023015"/>
    </source>
</evidence>
<keyword evidence="7" id="KW-1185">Reference proteome</keyword>
<keyword evidence="4" id="KW-0804">Transcription</keyword>
<dbReference type="GO" id="GO:0000976">
    <property type="term" value="F:transcription cis-regulatory region binding"/>
    <property type="evidence" value="ECO:0007669"/>
    <property type="project" value="TreeGrafter"/>
</dbReference>
<dbReference type="Proteomes" id="UP000073601">
    <property type="component" value="Unassembled WGS sequence"/>
</dbReference>
<accession>A0A128F3R7</accession>
<reference evidence="7" key="1">
    <citation type="submission" date="2016-02" db="EMBL/GenBank/DDBJ databases">
        <authorList>
            <person name="Rodrigo-Torres Lidia"/>
            <person name="Arahal R.David."/>
        </authorList>
    </citation>
    <scope>NUCLEOTIDE SEQUENCE [LARGE SCALE GENOMIC DNA]</scope>
    <source>
        <strain evidence="7">CECT 8713</strain>
    </source>
</reference>
<evidence type="ECO:0000313" key="7">
    <source>
        <dbReference type="Proteomes" id="UP000073601"/>
    </source>
</evidence>
<feature type="domain" description="HTH lysR-type" evidence="5">
    <location>
        <begin position="2"/>
        <end position="59"/>
    </location>
</feature>
<dbReference type="Gene3D" id="3.40.190.290">
    <property type="match status" value="1"/>
</dbReference>
<dbReference type="Gene3D" id="1.10.10.10">
    <property type="entry name" value="Winged helix-like DNA-binding domain superfamily/Winged helix DNA-binding domain"/>
    <property type="match status" value="1"/>
</dbReference>
<dbReference type="RefSeq" id="WP_062707763.1">
    <property type="nucleotide sequence ID" value="NZ_CAWRCI010000012.1"/>
</dbReference>
<evidence type="ECO:0000259" key="5">
    <source>
        <dbReference type="PROSITE" id="PS50931"/>
    </source>
</evidence>
<evidence type="ECO:0000256" key="1">
    <source>
        <dbReference type="ARBA" id="ARBA00009437"/>
    </source>
</evidence>
<dbReference type="OrthoDB" id="5293066at2"/>
<dbReference type="SUPFAM" id="SSF53850">
    <property type="entry name" value="Periplasmic binding protein-like II"/>
    <property type="match status" value="1"/>
</dbReference>
<comment type="similarity">
    <text evidence="1">Belongs to the LysR transcriptional regulatory family.</text>
</comment>
<gene>
    <name evidence="6" type="primary">allS_1</name>
    <name evidence="6" type="ORF">GMA8713_01644</name>
</gene>
<protein>
    <submittedName>
        <fullName evidence="6">HTH-type transcriptional activator AllS</fullName>
    </submittedName>
</protein>
<keyword evidence="3" id="KW-0238">DNA-binding</keyword>
<dbReference type="Pfam" id="PF03466">
    <property type="entry name" value="LysR_substrate"/>
    <property type="match status" value="1"/>
</dbReference>
<dbReference type="PROSITE" id="PS50931">
    <property type="entry name" value="HTH_LYSR"/>
    <property type="match status" value="1"/>
</dbReference>
<evidence type="ECO:0000313" key="6">
    <source>
        <dbReference type="EMBL" id="CZF80921.1"/>
    </source>
</evidence>
<dbReference type="InterPro" id="IPR005119">
    <property type="entry name" value="LysR_subst-bd"/>
</dbReference>
<dbReference type="InterPro" id="IPR036388">
    <property type="entry name" value="WH-like_DNA-bd_sf"/>
</dbReference>
<dbReference type="Pfam" id="PF00126">
    <property type="entry name" value="HTH_1"/>
    <property type="match status" value="1"/>
</dbReference>
<dbReference type="AlphaFoldDB" id="A0A128F3R7"/>
<keyword evidence="2" id="KW-0805">Transcription regulation</keyword>
<dbReference type="GO" id="GO:0003700">
    <property type="term" value="F:DNA-binding transcription factor activity"/>
    <property type="evidence" value="ECO:0007669"/>
    <property type="project" value="InterPro"/>
</dbReference>
<proteinExistence type="inferred from homology"/>
<evidence type="ECO:0000256" key="4">
    <source>
        <dbReference type="ARBA" id="ARBA00023163"/>
    </source>
</evidence>
<dbReference type="InterPro" id="IPR036390">
    <property type="entry name" value="WH_DNA-bd_sf"/>
</dbReference>
<sequence length="301" mass="33874">MLSFEALQVLDAIERKGSFAAAADSLNRAPSSLSYQVQKLEQDLDLVIFDRSGHKAIFTDAGKLLLERGRILMNAADELVADAKSLAHGWELDITIAFDGLLTARHFFPLVDKLGREASTRVRLQEEILAGAWESLEDDRTDILISPKPPAAPPGIKIQEIGYSDGYWVAAANHPIHRHSNPYDADVRRLYRSISVADSARSTKTYTFNILDEQPRLTVSSMTEKYHAILDGYGIGTMPDWWVSKDIEEGRLKVIKGSKPYKLCWVMAWKRNRMGNAKSWMIREIPRLLKVIQPIPEEEAG</sequence>
<evidence type="ECO:0000256" key="3">
    <source>
        <dbReference type="ARBA" id="ARBA00023125"/>
    </source>
</evidence>
<dbReference type="PANTHER" id="PTHR30126">
    <property type="entry name" value="HTH-TYPE TRANSCRIPTIONAL REGULATOR"/>
    <property type="match status" value="1"/>
</dbReference>
<organism evidence="6 7">
    <name type="scientific">Grimontia marina</name>
    <dbReference type="NCBI Taxonomy" id="646534"/>
    <lineage>
        <taxon>Bacteria</taxon>
        <taxon>Pseudomonadati</taxon>
        <taxon>Pseudomonadota</taxon>
        <taxon>Gammaproteobacteria</taxon>
        <taxon>Vibrionales</taxon>
        <taxon>Vibrionaceae</taxon>
        <taxon>Grimontia</taxon>
    </lineage>
</organism>
<dbReference type="InterPro" id="IPR000847">
    <property type="entry name" value="LysR_HTH_N"/>
</dbReference>
<name>A0A128F3R7_9GAMM</name>
<dbReference type="SUPFAM" id="SSF46785">
    <property type="entry name" value="Winged helix' DNA-binding domain"/>
    <property type="match status" value="1"/>
</dbReference>